<dbReference type="AlphaFoldDB" id="A0A6A6C863"/>
<evidence type="ECO:0000313" key="2">
    <source>
        <dbReference type="EMBL" id="KAF2161606.1"/>
    </source>
</evidence>
<evidence type="ECO:0000313" key="3">
    <source>
        <dbReference type="Proteomes" id="UP000799537"/>
    </source>
</evidence>
<proteinExistence type="predicted"/>
<protein>
    <submittedName>
        <fullName evidence="2">Uncharacterized protein</fullName>
    </submittedName>
</protein>
<dbReference type="RefSeq" id="XP_033662495.1">
    <property type="nucleotide sequence ID" value="XM_033808827.1"/>
</dbReference>
<dbReference type="GeneID" id="54562099"/>
<accession>A0A6A6C863</accession>
<gene>
    <name evidence="2" type="ORF">M409DRAFT_28000</name>
</gene>
<feature type="compositionally biased region" description="Low complexity" evidence="1">
    <location>
        <begin position="1"/>
        <end position="16"/>
    </location>
</feature>
<name>A0A6A6C863_ZASCE</name>
<reference evidence="2" key="1">
    <citation type="journal article" date="2020" name="Stud. Mycol.">
        <title>101 Dothideomycetes genomes: a test case for predicting lifestyles and emergence of pathogens.</title>
        <authorList>
            <person name="Haridas S."/>
            <person name="Albert R."/>
            <person name="Binder M."/>
            <person name="Bloem J."/>
            <person name="Labutti K."/>
            <person name="Salamov A."/>
            <person name="Andreopoulos B."/>
            <person name="Baker S."/>
            <person name="Barry K."/>
            <person name="Bills G."/>
            <person name="Bluhm B."/>
            <person name="Cannon C."/>
            <person name="Castanera R."/>
            <person name="Culley D."/>
            <person name="Daum C."/>
            <person name="Ezra D."/>
            <person name="Gonzalez J."/>
            <person name="Henrissat B."/>
            <person name="Kuo A."/>
            <person name="Liang C."/>
            <person name="Lipzen A."/>
            <person name="Lutzoni F."/>
            <person name="Magnuson J."/>
            <person name="Mondo S."/>
            <person name="Nolan M."/>
            <person name="Ohm R."/>
            <person name="Pangilinan J."/>
            <person name="Park H.-J."/>
            <person name="Ramirez L."/>
            <person name="Alfaro M."/>
            <person name="Sun H."/>
            <person name="Tritt A."/>
            <person name="Yoshinaga Y."/>
            <person name="Zwiers L.-H."/>
            <person name="Turgeon B."/>
            <person name="Goodwin S."/>
            <person name="Spatafora J."/>
            <person name="Crous P."/>
            <person name="Grigoriev I."/>
        </authorList>
    </citation>
    <scope>NUCLEOTIDE SEQUENCE</scope>
    <source>
        <strain evidence="2">ATCC 36951</strain>
    </source>
</reference>
<sequence length="66" mass="8087">MPSNDSNNQTNRQTTSRQRRRQQARVQTQWADRQPFPYGTNNYRDNVRRLKELEEHLKRDVDEKMP</sequence>
<evidence type="ECO:0000256" key="1">
    <source>
        <dbReference type="SAM" id="MobiDB-lite"/>
    </source>
</evidence>
<dbReference type="EMBL" id="ML993618">
    <property type="protein sequence ID" value="KAF2161606.1"/>
    <property type="molecule type" value="Genomic_DNA"/>
</dbReference>
<keyword evidence="3" id="KW-1185">Reference proteome</keyword>
<dbReference type="Proteomes" id="UP000799537">
    <property type="component" value="Unassembled WGS sequence"/>
</dbReference>
<feature type="region of interest" description="Disordered" evidence="1">
    <location>
        <begin position="1"/>
        <end position="47"/>
    </location>
</feature>
<organism evidence="2 3">
    <name type="scientific">Zasmidium cellare ATCC 36951</name>
    <dbReference type="NCBI Taxonomy" id="1080233"/>
    <lineage>
        <taxon>Eukaryota</taxon>
        <taxon>Fungi</taxon>
        <taxon>Dikarya</taxon>
        <taxon>Ascomycota</taxon>
        <taxon>Pezizomycotina</taxon>
        <taxon>Dothideomycetes</taxon>
        <taxon>Dothideomycetidae</taxon>
        <taxon>Mycosphaerellales</taxon>
        <taxon>Mycosphaerellaceae</taxon>
        <taxon>Zasmidium</taxon>
    </lineage>
</organism>